<sequence>MNVDDMYVECLVPESYQGRCLVILGAGHEIELVLPTLKDAQSLSNFALNPEVGGFSTARIECTDRAVTLTNSYEWLFDIGITG</sequence>
<evidence type="ECO:0000313" key="1">
    <source>
        <dbReference type="EMBL" id="AMJ76594.1"/>
    </source>
</evidence>
<protein>
    <submittedName>
        <fullName evidence="1">Uncharacterized protein</fullName>
    </submittedName>
</protein>
<accession>A0ABM5YQC9</accession>
<dbReference type="EMBL" id="CP013927">
    <property type="protein sequence ID" value="AMJ76594.1"/>
    <property type="molecule type" value="Genomic_DNA"/>
</dbReference>
<dbReference type="RefSeq" id="WP_061093635.1">
    <property type="nucleotide sequence ID" value="NZ_CP013927.1"/>
</dbReference>
<geneLocation type="plasmid" evidence="1 2">
    <name>pASTE61-200</name>
</geneLocation>
<keyword evidence="2" id="KW-1185">Reference proteome</keyword>
<organism evidence="1 2">
    <name type="scientific">Alteromonas stellipolaris</name>
    <dbReference type="NCBI Taxonomy" id="233316"/>
    <lineage>
        <taxon>Bacteria</taxon>
        <taxon>Pseudomonadati</taxon>
        <taxon>Pseudomonadota</taxon>
        <taxon>Gammaproteobacteria</taxon>
        <taxon>Alteromonadales</taxon>
        <taxon>Alteromonadaceae</taxon>
        <taxon>Alteromonas/Salinimonas group</taxon>
        <taxon>Alteromonas</taxon>
    </lineage>
</organism>
<keyword evidence="1" id="KW-0614">Plasmid</keyword>
<proteinExistence type="predicted"/>
<reference evidence="1 2" key="1">
    <citation type="submission" date="2015-12" db="EMBL/GenBank/DDBJ databases">
        <title>Intraspecies pangenome expansion in the marine bacterium Alteromonas.</title>
        <authorList>
            <person name="Lopez-Perez M."/>
            <person name="Rodriguez-Valera F."/>
        </authorList>
    </citation>
    <scope>NUCLEOTIDE SEQUENCE [LARGE SCALE GENOMIC DNA]</scope>
    <source>
        <strain evidence="1 2">LMG 21861</strain>
        <plasmid evidence="1 2">pASTE61-200</plasmid>
    </source>
</reference>
<name>A0ABM5YQC9_9ALTE</name>
<gene>
    <name evidence="1" type="ORF">AVL57_00155</name>
</gene>
<dbReference type="Proteomes" id="UP000056750">
    <property type="component" value="Plasmid pASTE61-200"/>
</dbReference>
<evidence type="ECO:0000313" key="2">
    <source>
        <dbReference type="Proteomes" id="UP000056750"/>
    </source>
</evidence>